<dbReference type="SMART" id="SM00239">
    <property type="entry name" value="C2"/>
    <property type="match status" value="1"/>
</dbReference>
<dbReference type="InterPro" id="IPR035892">
    <property type="entry name" value="C2_domain_sf"/>
</dbReference>
<dbReference type="AlphaFoldDB" id="A0AB40A1K6"/>
<feature type="transmembrane region" description="Helical" evidence="4">
    <location>
        <begin position="25"/>
        <end position="47"/>
    </location>
</feature>
<keyword evidence="4" id="KW-0812">Transmembrane</keyword>
<dbReference type="InterPro" id="IPR039934">
    <property type="entry name" value="C2CD2/C2CD2L"/>
</dbReference>
<sequence length="834" mass="90994">MDLADQIDDYICSFEGLGDLTMDSLAIFIFLWAVLALFSVWLIKLLYNKYLNKDKSSSAANSRQTSVAPTSGSPSSVAGKTEKRLSEPRDLLATKSKVEDLSKPLTGGSGGRGRSSASPLNTAGAAAGGPRRRVVRQSSTGPENRKKRYVPPPSNVVGPETSSVTWTSQVFRWLYSDLVIVNELLMSWVIAINDTLRKSVEEHGVAVEVVRVLPDSPAPGLNNIFCNCDENNPADMLITFDCDAMPVLQVKTFRQKAGKVETSHYKVTVSRFRARMAIPMNYNTLKGEMRVEGYPDVRIAMNSVGAIKAMDQDEQQLQTVISDILTTALRDTVYPVDFSIYSTCPRAEVEPLDLPVIYPVHYDSLAHNMEHHLGGVGLRDSQHMVSGRRLLVKIVKGEGIREAQNPYVVIEMDEPAQKNQTGTQRGTKPFWDEHFLFELSPQSAEILFEVYDHPVIASDPPKFLGLGLVGIDELAVGPASTQLLQLQPRPYETQPVSGAITVDFVFIEGAEIPVGVRPQRLKEALRLSTPAINEHIRNGADLADAAVRALQDGALSGGSGVQPSKSTLIIHSVQRLGQPNAASSPNGSGYHNNYSLNGNGNTNGAGSGGYNSLPRNGGAQQLAQHSGLIEGHDVVDDRGRSKKRNFFGTLKKRLSRSKTRTLSADQPNNNSHKSLSATNSNTATATGFPRTATGTLNESSAISGFSSASNKTYVHEASTLVLETIENGVKRHFIVPLAIAQRPRWRRKGTKLHIYNDHTFIAKHLSGSGLQCSICMKSIPRRPGKQGYECRDCQLICHKQCHIRAPQACPNPTVLSMELTKLNSAAADRSIRKL</sequence>
<keyword evidence="4" id="KW-1133">Transmembrane helix</keyword>
<name>A0AB40A1K6_DROSZ</name>
<dbReference type="PROSITE" id="PS00479">
    <property type="entry name" value="ZF_DAG_PE_1"/>
    <property type="match status" value="1"/>
</dbReference>
<keyword evidence="4" id="KW-0472">Membrane</keyword>
<dbReference type="GeneID" id="108017735"/>
<feature type="compositionally biased region" description="Polar residues" evidence="3">
    <location>
        <begin position="660"/>
        <end position="675"/>
    </location>
</feature>
<evidence type="ECO:0000259" key="5">
    <source>
        <dbReference type="PROSITE" id="PS50004"/>
    </source>
</evidence>
<dbReference type="InterPro" id="IPR000008">
    <property type="entry name" value="C2_dom"/>
</dbReference>
<dbReference type="InterPro" id="IPR002219">
    <property type="entry name" value="PKC_DAG/PE"/>
</dbReference>
<dbReference type="SUPFAM" id="SSF57889">
    <property type="entry name" value="Cysteine-rich domain"/>
    <property type="match status" value="1"/>
</dbReference>
<evidence type="ECO:0000313" key="8">
    <source>
        <dbReference type="RefSeq" id="XP_036669765.3"/>
    </source>
</evidence>
<feature type="compositionally biased region" description="Low complexity" evidence="3">
    <location>
        <begin position="586"/>
        <end position="600"/>
    </location>
</feature>
<dbReference type="Proteomes" id="UP001652628">
    <property type="component" value="Chromosome 2R"/>
</dbReference>
<dbReference type="SMART" id="SM00109">
    <property type="entry name" value="C1"/>
    <property type="match status" value="1"/>
</dbReference>
<evidence type="ECO:0000256" key="3">
    <source>
        <dbReference type="SAM" id="MobiDB-lite"/>
    </source>
</evidence>
<dbReference type="PANTHER" id="PTHR21119:SF5">
    <property type="entry name" value="C2 DOMAIN-CONTAINING PROTEIN"/>
    <property type="match status" value="1"/>
</dbReference>
<dbReference type="CDD" id="cd20831">
    <property type="entry name" value="C1_dGM13116p-like"/>
    <property type="match status" value="1"/>
</dbReference>
<dbReference type="PANTHER" id="PTHR21119">
    <property type="entry name" value="C2 DOMAIN-CONTAINING PROTEIN"/>
    <property type="match status" value="1"/>
</dbReference>
<dbReference type="Gene3D" id="2.60.40.150">
    <property type="entry name" value="C2 domain"/>
    <property type="match status" value="1"/>
</dbReference>
<keyword evidence="7" id="KW-1185">Reference proteome</keyword>
<dbReference type="PROSITE" id="PS50081">
    <property type="entry name" value="ZF_DAG_PE_2"/>
    <property type="match status" value="1"/>
</dbReference>
<evidence type="ECO:0000259" key="6">
    <source>
        <dbReference type="PROSITE" id="PS50081"/>
    </source>
</evidence>
<keyword evidence="1" id="KW-0479">Metal-binding</keyword>
<dbReference type="SUPFAM" id="SSF49562">
    <property type="entry name" value="C2 domain (Calcium/lipid-binding domain, CaLB)"/>
    <property type="match status" value="1"/>
</dbReference>
<keyword evidence="2" id="KW-0862">Zinc</keyword>
<dbReference type="PROSITE" id="PS50004">
    <property type="entry name" value="C2"/>
    <property type="match status" value="1"/>
</dbReference>
<dbReference type="RefSeq" id="XP_036669765.3">
    <property type="nucleotide sequence ID" value="XM_036813870.3"/>
</dbReference>
<dbReference type="InterPro" id="IPR046349">
    <property type="entry name" value="C1-like_sf"/>
</dbReference>
<gene>
    <name evidence="8" type="primary">LOC108017735</name>
</gene>
<dbReference type="Pfam" id="PF00130">
    <property type="entry name" value="C1_1"/>
    <property type="match status" value="1"/>
</dbReference>
<feature type="region of interest" description="Disordered" evidence="3">
    <location>
        <begin position="58"/>
        <end position="89"/>
    </location>
</feature>
<dbReference type="Gene3D" id="3.30.60.20">
    <property type="match status" value="1"/>
</dbReference>
<evidence type="ECO:0000256" key="2">
    <source>
        <dbReference type="ARBA" id="ARBA00022833"/>
    </source>
</evidence>
<evidence type="ECO:0000313" key="7">
    <source>
        <dbReference type="Proteomes" id="UP001652628"/>
    </source>
</evidence>
<evidence type="ECO:0000256" key="4">
    <source>
        <dbReference type="SAM" id="Phobius"/>
    </source>
</evidence>
<reference evidence="8" key="1">
    <citation type="submission" date="2025-08" db="UniProtKB">
        <authorList>
            <consortium name="RefSeq"/>
        </authorList>
    </citation>
    <scope>IDENTIFICATION</scope>
</reference>
<feature type="region of interest" description="Disordered" evidence="3">
    <location>
        <begin position="578"/>
        <end position="692"/>
    </location>
</feature>
<feature type="domain" description="C2" evidence="5">
    <location>
        <begin position="370"/>
        <end position="484"/>
    </location>
</feature>
<feature type="compositionally biased region" description="Polar residues" evidence="3">
    <location>
        <begin position="58"/>
        <end position="78"/>
    </location>
</feature>
<feature type="compositionally biased region" description="Basic and acidic residues" evidence="3">
    <location>
        <begin position="630"/>
        <end position="639"/>
    </location>
</feature>
<evidence type="ECO:0000256" key="1">
    <source>
        <dbReference type="ARBA" id="ARBA00022723"/>
    </source>
</evidence>
<feature type="region of interest" description="Disordered" evidence="3">
    <location>
        <begin position="101"/>
        <end position="161"/>
    </location>
</feature>
<organism evidence="7 8">
    <name type="scientific">Drosophila suzukii</name>
    <name type="common">Spotted-wing drosophila fruit fly</name>
    <dbReference type="NCBI Taxonomy" id="28584"/>
    <lineage>
        <taxon>Eukaryota</taxon>
        <taxon>Metazoa</taxon>
        <taxon>Ecdysozoa</taxon>
        <taxon>Arthropoda</taxon>
        <taxon>Hexapoda</taxon>
        <taxon>Insecta</taxon>
        <taxon>Pterygota</taxon>
        <taxon>Neoptera</taxon>
        <taxon>Endopterygota</taxon>
        <taxon>Diptera</taxon>
        <taxon>Brachycera</taxon>
        <taxon>Muscomorpha</taxon>
        <taxon>Ephydroidea</taxon>
        <taxon>Drosophilidae</taxon>
        <taxon>Drosophila</taxon>
        <taxon>Sophophora</taxon>
    </lineage>
</organism>
<feature type="compositionally biased region" description="Basic residues" evidence="3">
    <location>
        <begin position="640"/>
        <end position="659"/>
    </location>
</feature>
<dbReference type="CDD" id="cd08678">
    <property type="entry name" value="C2_C21orf25-like"/>
    <property type="match status" value="1"/>
</dbReference>
<dbReference type="Pfam" id="PF00168">
    <property type="entry name" value="C2"/>
    <property type="match status" value="1"/>
</dbReference>
<feature type="domain" description="Phorbol-ester/DAG-type" evidence="6">
    <location>
        <begin position="757"/>
        <end position="809"/>
    </location>
</feature>
<proteinExistence type="predicted"/>
<protein>
    <submittedName>
        <fullName evidence="8">Uncharacterized protein isoform X22</fullName>
    </submittedName>
</protein>
<feature type="compositionally biased region" description="Basic and acidic residues" evidence="3">
    <location>
        <begin position="80"/>
        <end position="89"/>
    </location>
</feature>
<feature type="compositionally biased region" description="Low complexity" evidence="3">
    <location>
        <begin position="676"/>
        <end position="686"/>
    </location>
</feature>
<accession>A0AB40A1K6</accession>
<dbReference type="GO" id="GO:0046872">
    <property type="term" value="F:metal ion binding"/>
    <property type="evidence" value="ECO:0007669"/>
    <property type="project" value="UniProtKB-KW"/>
</dbReference>